<dbReference type="AlphaFoldDB" id="A0A8H5F9Z8"/>
<proteinExistence type="predicted"/>
<sequence length="252" mass="28170">MESQLPQDVLTIIPSFIDAGNDQISLRNLCLASSIFLCPCQSILFKNILLSGTNKSSPTTGQRLLELLERSPHIVKYVKSVNICEAPPLFNRESWLSTDRALPEALNKLDIKRITSFSLCLYGGNSRYPWQRVLPATQASIIEICPSTSLMELSLQQAPIPLIGLCGPSLKRLSVQDADLSTMSAVAIPRTQRNSKAKILLAHLHLGETSQYTDFARYFPYLTDTENRIELDRVKQIYVKGEDVTRIAPTYT</sequence>
<evidence type="ECO:0000313" key="2">
    <source>
        <dbReference type="Proteomes" id="UP000541558"/>
    </source>
</evidence>
<gene>
    <name evidence="1" type="ORF">D9611_013178</name>
</gene>
<dbReference type="OrthoDB" id="2745898at2759"/>
<reference evidence="1 2" key="1">
    <citation type="journal article" date="2020" name="ISME J.">
        <title>Uncovering the hidden diversity of litter-decomposition mechanisms in mushroom-forming fungi.</title>
        <authorList>
            <person name="Floudas D."/>
            <person name="Bentzer J."/>
            <person name="Ahren D."/>
            <person name="Johansson T."/>
            <person name="Persson P."/>
            <person name="Tunlid A."/>
        </authorList>
    </citation>
    <scope>NUCLEOTIDE SEQUENCE [LARGE SCALE GENOMIC DNA]</scope>
    <source>
        <strain evidence="1 2">CBS 175.51</strain>
    </source>
</reference>
<keyword evidence="2" id="KW-1185">Reference proteome</keyword>
<protein>
    <submittedName>
        <fullName evidence="1">Uncharacterized protein</fullName>
    </submittedName>
</protein>
<organism evidence="1 2">
    <name type="scientific">Ephemerocybe angulata</name>
    <dbReference type="NCBI Taxonomy" id="980116"/>
    <lineage>
        <taxon>Eukaryota</taxon>
        <taxon>Fungi</taxon>
        <taxon>Dikarya</taxon>
        <taxon>Basidiomycota</taxon>
        <taxon>Agaricomycotina</taxon>
        <taxon>Agaricomycetes</taxon>
        <taxon>Agaricomycetidae</taxon>
        <taxon>Agaricales</taxon>
        <taxon>Agaricineae</taxon>
        <taxon>Psathyrellaceae</taxon>
        <taxon>Ephemerocybe</taxon>
    </lineage>
</organism>
<dbReference type="Proteomes" id="UP000541558">
    <property type="component" value="Unassembled WGS sequence"/>
</dbReference>
<evidence type="ECO:0000313" key="1">
    <source>
        <dbReference type="EMBL" id="KAF5329174.1"/>
    </source>
</evidence>
<comment type="caution">
    <text evidence="1">The sequence shown here is derived from an EMBL/GenBank/DDBJ whole genome shotgun (WGS) entry which is preliminary data.</text>
</comment>
<accession>A0A8H5F9Z8</accession>
<dbReference type="EMBL" id="JAACJK010000121">
    <property type="protein sequence ID" value="KAF5329174.1"/>
    <property type="molecule type" value="Genomic_DNA"/>
</dbReference>
<name>A0A8H5F9Z8_9AGAR</name>